<name>A0A090Q0P9_9FLAO</name>
<organism evidence="2 3">
    <name type="scientific">Nonlabens tegetincola</name>
    <dbReference type="NCBI Taxonomy" id="323273"/>
    <lineage>
        <taxon>Bacteria</taxon>
        <taxon>Pseudomonadati</taxon>
        <taxon>Bacteroidota</taxon>
        <taxon>Flavobacteriia</taxon>
        <taxon>Flavobacteriales</taxon>
        <taxon>Flavobacteriaceae</taxon>
        <taxon>Nonlabens</taxon>
    </lineage>
</organism>
<keyword evidence="1" id="KW-1133">Transmembrane helix</keyword>
<comment type="caution">
    <text evidence="2">The sequence shown here is derived from an EMBL/GenBank/DDBJ whole genome shotgun (WGS) entry which is preliminary data.</text>
</comment>
<sequence length="72" mass="8184">MKTTSQLISIQIDKTKISKGLQVLSVSSFLTILLVAVVYSYWNNTYHFKPLLFSSGIIFLLISLKFINSKNK</sequence>
<evidence type="ECO:0000256" key="1">
    <source>
        <dbReference type="SAM" id="Phobius"/>
    </source>
</evidence>
<dbReference type="STRING" id="319236.BST91_07400"/>
<dbReference type="Proteomes" id="UP000029221">
    <property type="component" value="Unassembled WGS sequence"/>
</dbReference>
<keyword evidence="1" id="KW-0812">Transmembrane</keyword>
<gene>
    <name evidence="2" type="ORF">JCM19294_2098</name>
</gene>
<dbReference type="AlphaFoldDB" id="A0A090Q0P9"/>
<feature type="transmembrane region" description="Helical" evidence="1">
    <location>
        <begin position="21"/>
        <end position="42"/>
    </location>
</feature>
<keyword evidence="1" id="KW-0472">Membrane</keyword>
<evidence type="ECO:0000313" key="2">
    <source>
        <dbReference type="EMBL" id="GAK96585.1"/>
    </source>
</evidence>
<feature type="transmembrane region" description="Helical" evidence="1">
    <location>
        <begin position="48"/>
        <end position="67"/>
    </location>
</feature>
<protein>
    <submittedName>
        <fullName evidence="2">Uncharacterized protein</fullName>
    </submittedName>
</protein>
<reference evidence="2" key="1">
    <citation type="journal article" date="2014" name="Genome Announc.">
        <title>Draft Genome Sequences of Marine Flavobacterium Nonlabens Strains NR17, NR24, NR27, NR32, NR33, and Ara13.</title>
        <authorList>
            <person name="Nakanishi M."/>
            <person name="Meirelles P."/>
            <person name="Suzuki R."/>
            <person name="Takatani N."/>
            <person name="Mino S."/>
            <person name="Suda W."/>
            <person name="Oshima K."/>
            <person name="Hattori M."/>
            <person name="Ohkuma M."/>
            <person name="Hosokawa M."/>
            <person name="Miyashita K."/>
            <person name="Thompson F.L."/>
            <person name="Niwa A."/>
            <person name="Sawabe T."/>
            <person name="Sawabe T."/>
        </authorList>
    </citation>
    <scope>NUCLEOTIDE SEQUENCE [LARGE SCALE GENOMIC DNA]</scope>
    <source>
        <strain evidence="2">JCM 19294</strain>
    </source>
</reference>
<evidence type="ECO:0000313" key="3">
    <source>
        <dbReference type="Proteomes" id="UP000029221"/>
    </source>
</evidence>
<keyword evidence="3" id="KW-1185">Reference proteome</keyword>
<accession>A0A090Q0P9</accession>
<dbReference type="EMBL" id="BBML01000002">
    <property type="protein sequence ID" value="GAK96585.1"/>
    <property type="molecule type" value="Genomic_DNA"/>
</dbReference>
<proteinExistence type="predicted"/>